<evidence type="ECO:0000313" key="2">
    <source>
        <dbReference type="EMBL" id="EAY07087.1"/>
    </source>
</evidence>
<protein>
    <recommendedName>
        <fullName evidence="1">Glycosyltransferase 61 catalytic domain-containing protein</fullName>
    </recommendedName>
</protein>
<organism evidence="2 3">
    <name type="scientific">Trichomonas vaginalis (strain ATCC PRA-98 / G3)</name>
    <dbReference type="NCBI Taxonomy" id="412133"/>
    <lineage>
        <taxon>Eukaryota</taxon>
        <taxon>Metamonada</taxon>
        <taxon>Parabasalia</taxon>
        <taxon>Trichomonadida</taxon>
        <taxon>Trichomonadidae</taxon>
        <taxon>Trichomonas</taxon>
    </lineage>
</organism>
<name>A2EJU9_TRIV3</name>
<dbReference type="InterPro" id="IPR049625">
    <property type="entry name" value="Glyco_transf_61_cat"/>
</dbReference>
<dbReference type="VEuPathDB" id="TrichDB:TVAGG3_0409270"/>
<dbReference type="RefSeq" id="XP_001319310.1">
    <property type="nucleotide sequence ID" value="XM_001319275.1"/>
</dbReference>
<dbReference type="InParanoid" id="A2EJU9"/>
<accession>A2EJU9</accession>
<proteinExistence type="predicted"/>
<gene>
    <name evidence="2" type="ORF">TVAG_140610</name>
</gene>
<dbReference type="KEGG" id="tva:4764973"/>
<dbReference type="AlphaFoldDB" id="A2EJU9"/>
<feature type="domain" description="Glycosyltransferase 61 catalytic" evidence="1">
    <location>
        <begin position="104"/>
        <end position="277"/>
    </location>
</feature>
<dbReference type="EMBL" id="DS113408">
    <property type="protein sequence ID" value="EAY07087.1"/>
    <property type="molecule type" value="Genomic_DNA"/>
</dbReference>
<sequence>MEIPNTEFIENFTANFHPGLDNRIYVSHTTSNEGHKFSFNGVIVQHVRYYHCKGANIATKGVVVQGKLFYPARHYIDVPQIPPKPHSFNCYDKVVVGFSYHLEYGHFIQDMLCGILVIPSEIALNAEIFVKFRSDIASKYFEFIGFNGSRVHELTDEWIYANDMYMAVSDFGINSLHVSWGHFHDIIYEKYDLEKIVPTQHTIYNKPKGLWGHVSNMPQILEWTRAQYPQYKWIEYDYKTITNLSYVSKVIAATKIFFINSGSCVFNCIYLHKDCGVYILGNNLCDRNVFVGAYTLHLWLINVASPGFRWHMDVPTEFDIDLYKQTLPDFLDAVYKGAWPKDVSKRSKKLFDAEEVFRPFRDLFVRSNNVQFVRKVLY</sequence>
<dbReference type="GO" id="GO:0016757">
    <property type="term" value="F:glycosyltransferase activity"/>
    <property type="evidence" value="ECO:0000318"/>
    <property type="project" value="GO_Central"/>
</dbReference>
<reference evidence="2" key="2">
    <citation type="journal article" date="2007" name="Science">
        <title>Draft genome sequence of the sexually transmitted pathogen Trichomonas vaginalis.</title>
        <authorList>
            <person name="Carlton J.M."/>
            <person name="Hirt R.P."/>
            <person name="Silva J.C."/>
            <person name="Delcher A.L."/>
            <person name="Schatz M."/>
            <person name="Zhao Q."/>
            <person name="Wortman J.R."/>
            <person name="Bidwell S.L."/>
            <person name="Alsmark U.C.M."/>
            <person name="Besteiro S."/>
            <person name="Sicheritz-Ponten T."/>
            <person name="Noel C.J."/>
            <person name="Dacks J.B."/>
            <person name="Foster P.G."/>
            <person name="Simillion C."/>
            <person name="Van de Peer Y."/>
            <person name="Miranda-Saavedra D."/>
            <person name="Barton G.J."/>
            <person name="Westrop G.D."/>
            <person name="Mueller S."/>
            <person name="Dessi D."/>
            <person name="Fiori P.L."/>
            <person name="Ren Q."/>
            <person name="Paulsen I."/>
            <person name="Zhang H."/>
            <person name="Bastida-Corcuera F.D."/>
            <person name="Simoes-Barbosa A."/>
            <person name="Brown M.T."/>
            <person name="Hayes R.D."/>
            <person name="Mukherjee M."/>
            <person name="Okumura C.Y."/>
            <person name="Schneider R."/>
            <person name="Smith A.J."/>
            <person name="Vanacova S."/>
            <person name="Villalvazo M."/>
            <person name="Haas B.J."/>
            <person name="Pertea M."/>
            <person name="Feldblyum T.V."/>
            <person name="Utterback T.R."/>
            <person name="Shu C.L."/>
            <person name="Osoegawa K."/>
            <person name="de Jong P.J."/>
            <person name="Hrdy I."/>
            <person name="Horvathova L."/>
            <person name="Zubacova Z."/>
            <person name="Dolezal P."/>
            <person name="Malik S.B."/>
            <person name="Logsdon J.M. Jr."/>
            <person name="Henze K."/>
            <person name="Gupta A."/>
            <person name="Wang C.C."/>
            <person name="Dunne R.L."/>
            <person name="Upcroft J.A."/>
            <person name="Upcroft P."/>
            <person name="White O."/>
            <person name="Salzberg S.L."/>
            <person name="Tang P."/>
            <person name="Chiu C.-H."/>
            <person name="Lee Y.-S."/>
            <person name="Embley T.M."/>
            <person name="Coombs G.H."/>
            <person name="Mottram J.C."/>
            <person name="Tachezy J."/>
            <person name="Fraser-Liggett C.M."/>
            <person name="Johnson P.J."/>
        </authorList>
    </citation>
    <scope>NUCLEOTIDE SEQUENCE [LARGE SCALE GENOMIC DNA]</scope>
    <source>
        <strain evidence="2">G3</strain>
    </source>
</reference>
<evidence type="ECO:0000313" key="3">
    <source>
        <dbReference type="Proteomes" id="UP000001542"/>
    </source>
</evidence>
<dbReference type="Pfam" id="PF04577">
    <property type="entry name" value="Glyco_transf_61"/>
    <property type="match status" value="1"/>
</dbReference>
<keyword evidence="3" id="KW-1185">Reference proteome</keyword>
<evidence type="ECO:0000259" key="1">
    <source>
        <dbReference type="Pfam" id="PF04577"/>
    </source>
</evidence>
<dbReference type="VEuPathDB" id="TrichDB:TVAG_140610"/>
<dbReference type="Proteomes" id="UP000001542">
    <property type="component" value="Unassembled WGS sequence"/>
</dbReference>
<reference evidence="2" key="1">
    <citation type="submission" date="2006-10" db="EMBL/GenBank/DDBJ databases">
        <authorList>
            <person name="Amadeo P."/>
            <person name="Zhao Q."/>
            <person name="Wortman J."/>
            <person name="Fraser-Liggett C."/>
            <person name="Carlton J."/>
        </authorList>
    </citation>
    <scope>NUCLEOTIDE SEQUENCE</scope>
    <source>
        <strain evidence="2">G3</strain>
    </source>
</reference>